<dbReference type="RefSeq" id="WP_106581721.1">
    <property type="nucleotide sequence ID" value="NZ_PYGA01000003.1"/>
</dbReference>
<dbReference type="GO" id="GO:0016747">
    <property type="term" value="F:acyltransferase activity, transferring groups other than amino-acyl groups"/>
    <property type="evidence" value="ECO:0007669"/>
    <property type="project" value="InterPro"/>
</dbReference>
<keyword evidence="3" id="KW-1185">Reference proteome</keyword>
<proteinExistence type="predicted"/>
<dbReference type="SUPFAM" id="SSF55729">
    <property type="entry name" value="Acyl-CoA N-acyltransferases (Nat)"/>
    <property type="match status" value="1"/>
</dbReference>
<dbReference type="EMBL" id="PYGA01000003">
    <property type="protein sequence ID" value="PSK99285.1"/>
    <property type="molecule type" value="Genomic_DNA"/>
</dbReference>
<evidence type="ECO:0000313" key="2">
    <source>
        <dbReference type="EMBL" id="PSK99285.1"/>
    </source>
</evidence>
<dbReference type="PROSITE" id="PS51186">
    <property type="entry name" value="GNAT"/>
    <property type="match status" value="1"/>
</dbReference>
<accession>A0A2P8DPW9</accession>
<protein>
    <submittedName>
        <fullName evidence="2">Phosphinothricin acetyltransferase</fullName>
    </submittedName>
</protein>
<reference evidence="2 3" key="1">
    <citation type="submission" date="2018-03" db="EMBL/GenBank/DDBJ databases">
        <title>Genomic Encyclopedia of Archaeal and Bacterial Type Strains, Phase II (KMG-II): from individual species to whole genera.</title>
        <authorList>
            <person name="Goeker M."/>
        </authorList>
    </citation>
    <scope>NUCLEOTIDE SEQUENCE [LARGE SCALE GENOMIC DNA]</scope>
    <source>
        <strain evidence="2 3">DSM 45312</strain>
    </source>
</reference>
<evidence type="ECO:0000313" key="3">
    <source>
        <dbReference type="Proteomes" id="UP000240542"/>
    </source>
</evidence>
<dbReference type="PANTHER" id="PTHR43072">
    <property type="entry name" value="N-ACETYLTRANSFERASE"/>
    <property type="match status" value="1"/>
</dbReference>
<dbReference type="InterPro" id="IPR016181">
    <property type="entry name" value="Acyl_CoA_acyltransferase"/>
</dbReference>
<dbReference type="Proteomes" id="UP000240542">
    <property type="component" value="Unassembled WGS sequence"/>
</dbReference>
<name>A0A2P8DPW9_9ACTN</name>
<sequence>MADAQVKVRPAAEDDLHAIAGIYAPYVTDTVATFEEEVPDHAEWRRRISVVTDLGLPFIVAELDGTVVGYAYAGPWKPRAAYRHTVEDSIYLAPGHSGQGIGRTLLTALVEECERIGIRQIIAVIADTGLPGSPALHRSLGFTDRGTLTKVGWKHGRWIDVALLQRELPGSE</sequence>
<dbReference type="CDD" id="cd04301">
    <property type="entry name" value="NAT_SF"/>
    <property type="match status" value="1"/>
</dbReference>
<dbReference type="AlphaFoldDB" id="A0A2P8DPW9"/>
<evidence type="ECO:0000259" key="1">
    <source>
        <dbReference type="PROSITE" id="PS51186"/>
    </source>
</evidence>
<keyword evidence="2" id="KW-0808">Transferase</keyword>
<feature type="domain" description="N-acetyltransferase" evidence="1">
    <location>
        <begin position="6"/>
        <end position="169"/>
    </location>
</feature>
<gene>
    <name evidence="2" type="ORF">CLV63_1034</name>
</gene>
<dbReference type="InterPro" id="IPR000182">
    <property type="entry name" value="GNAT_dom"/>
</dbReference>
<comment type="caution">
    <text evidence="2">The sequence shown here is derived from an EMBL/GenBank/DDBJ whole genome shotgun (WGS) entry which is preliminary data.</text>
</comment>
<organism evidence="2 3">
    <name type="scientific">Murinocardiopsis flavida</name>
    <dbReference type="NCBI Taxonomy" id="645275"/>
    <lineage>
        <taxon>Bacteria</taxon>
        <taxon>Bacillati</taxon>
        <taxon>Actinomycetota</taxon>
        <taxon>Actinomycetes</taxon>
        <taxon>Streptosporangiales</taxon>
        <taxon>Nocardiopsidaceae</taxon>
        <taxon>Murinocardiopsis</taxon>
    </lineage>
</organism>
<dbReference type="Gene3D" id="3.40.630.30">
    <property type="match status" value="1"/>
</dbReference>
<dbReference type="PANTHER" id="PTHR43072:SF8">
    <property type="entry name" value="ACYLTRANSFERASE FABY-RELATED"/>
    <property type="match status" value="1"/>
</dbReference>
<dbReference type="OrthoDB" id="3173333at2"/>
<dbReference type="Pfam" id="PF13420">
    <property type="entry name" value="Acetyltransf_4"/>
    <property type="match status" value="1"/>
</dbReference>